<evidence type="ECO:0000313" key="4">
    <source>
        <dbReference type="Proteomes" id="UP000290572"/>
    </source>
</evidence>
<keyword evidence="1" id="KW-0812">Transmembrane</keyword>
<feature type="chain" id="PRO_5019744220" evidence="2">
    <location>
        <begin position="17"/>
        <end position="107"/>
    </location>
</feature>
<comment type="caution">
    <text evidence="3">The sequence shown here is derived from an EMBL/GenBank/DDBJ whole genome shotgun (WGS) entry which is preliminary data.</text>
</comment>
<accession>A0A498NIQ7</accession>
<proteinExistence type="predicted"/>
<evidence type="ECO:0000256" key="1">
    <source>
        <dbReference type="SAM" id="Phobius"/>
    </source>
</evidence>
<reference evidence="3 4" key="1">
    <citation type="submission" date="2018-03" db="EMBL/GenBank/DDBJ databases">
        <title>Draft genome sequence of Rohu Carp (Labeo rohita).</title>
        <authorList>
            <person name="Das P."/>
            <person name="Kushwaha B."/>
            <person name="Joshi C.G."/>
            <person name="Kumar D."/>
            <person name="Nagpure N.S."/>
            <person name="Sahoo L."/>
            <person name="Das S.P."/>
            <person name="Bit A."/>
            <person name="Patnaik S."/>
            <person name="Meher P.K."/>
            <person name="Jayasankar P."/>
            <person name="Koringa P.G."/>
            <person name="Patel N.V."/>
            <person name="Hinsu A.T."/>
            <person name="Kumar R."/>
            <person name="Pandey M."/>
            <person name="Agarwal S."/>
            <person name="Srivastava S."/>
            <person name="Singh M."/>
            <person name="Iquebal M.A."/>
            <person name="Jaiswal S."/>
            <person name="Angadi U.B."/>
            <person name="Kumar N."/>
            <person name="Raza M."/>
            <person name="Shah T.M."/>
            <person name="Rai A."/>
            <person name="Jena J.K."/>
        </authorList>
    </citation>
    <scope>NUCLEOTIDE SEQUENCE [LARGE SCALE GENOMIC DNA]</scope>
    <source>
        <strain evidence="3">DASCIFA01</strain>
        <tissue evidence="3">Testis</tissue>
    </source>
</reference>
<keyword evidence="4" id="KW-1185">Reference proteome</keyword>
<dbReference type="Proteomes" id="UP000290572">
    <property type="component" value="Unassembled WGS sequence"/>
</dbReference>
<sequence>MKKLLLLVSFAFFADAVPDPGLSAGYIVLICLCVLLLVAAALGVMCYMLKYSKKWKAIPEPGLPTGYIVLICVLLFVVVALGVIYCMFKYCKLKVIQVYSKEKVHPN</sequence>
<feature type="transmembrane region" description="Helical" evidence="1">
    <location>
        <begin position="26"/>
        <end position="47"/>
    </location>
</feature>
<evidence type="ECO:0000256" key="2">
    <source>
        <dbReference type="SAM" id="SignalP"/>
    </source>
</evidence>
<dbReference type="EMBL" id="QBIY01011445">
    <property type="protein sequence ID" value="RXN31594.1"/>
    <property type="molecule type" value="Genomic_DNA"/>
</dbReference>
<keyword evidence="2" id="KW-0732">Signal</keyword>
<organism evidence="3 4">
    <name type="scientific">Labeo rohita</name>
    <name type="common">Indian major carp</name>
    <name type="synonym">Cyprinus rohita</name>
    <dbReference type="NCBI Taxonomy" id="84645"/>
    <lineage>
        <taxon>Eukaryota</taxon>
        <taxon>Metazoa</taxon>
        <taxon>Chordata</taxon>
        <taxon>Craniata</taxon>
        <taxon>Vertebrata</taxon>
        <taxon>Euteleostomi</taxon>
        <taxon>Actinopterygii</taxon>
        <taxon>Neopterygii</taxon>
        <taxon>Teleostei</taxon>
        <taxon>Ostariophysi</taxon>
        <taxon>Cypriniformes</taxon>
        <taxon>Cyprinidae</taxon>
        <taxon>Labeoninae</taxon>
        <taxon>Labeonini</taxon>
        <taxon>Labeo</taxon>
    </lineage>
</organism>
<keyword evidence="1" id="KW-1133">Transmembrane helix</keyword>
<feature type="signal peptide" evidence="2">
    <location>
        <begin position="1"/>
        <end position="16"/>
    </location>
</feature>
<dbReference type="AlphaFoldDB" id="A0A498NIQ7"/>
<evidence type="ECO:0000313" key="3">
    <source>
        <dbReference type="EMBL" id="RXN31594.1"/>
    </source>
</evidence>
<feature type="transmembrane region" description="Helical" evidence="1">
    <location>
        <begin position="67"/>
        <end position="90"/>
    </location>
</feature>
<name>A0A498NIQ7_LABRO</name>
<keyword evidence="1" id="KW-0472">Membrane</keyword>
<protein>
    <submittedName>
        <fullName evidence="3">Uncharacterized protein</fullName>
    </submittedName>
</protein>
<gene>
    <name evidence="3" type="ORF">ROHU_016915</name>
</gene>